<gene>
    <name evidence="1" type="ORF">GCM10025789_09290</name>
</gene>
<dbReference type="Proteomes" id="UP001501521">
    <property type="component" value="Unassembled WGS sequence"/>
</dbReference>
<name>A0ABP9F890_9ACTN</name>
<evidence type="ECO:0000313" key="1">
    <source>
        <dbReference type="EMBL" id="GAA4894210.1"/>
    </source>
</evidence>
<evidence type="ECO:0000313" key="2">
    <source>
        <dbReference type="Proteomes" id="UP001501521"/>
    </source>
</evidence>
<sequence length="160" mass="17686">MWIIHTGPPSAVEIVTRAYAGRMDEHLTERQRAARIRAELGASHARNEAARAQVLIDEFLAAAKEKGLEPRPLKAVTLDGHTVKTDKVGWYLRTNHSIAIDSEGNYYSLTVPGGFMSRFRGVKLEPQLAPLVIGRGGRDGETGDLKEFLAWVLDGRIPQD</sequence>
<dbReference type="EMBL" id="BAABLV010000016">
    <property type="protein sequence ID" value="GAA4894210.1"/>
    <property type="molecule type" value="Genomic_DNA"/>
</dbReference>
<organism evidence="1 2">
    <name type="scientific">Tessaracoccus lubricantis</name>
    <dbReference type="NCBI Taxonomy" id="545543"/>
    <lineage>
        <taxon>Bacteria</taxon>
        <taxon>Bacillati</taxon>
        <taxon>Actinomycetota</taxon>
        <taxon>Actinomycetes</taxon>
        <taxon>Propionibacteriales</taxon>
        <taxon>Propionibacteriaceae</taxon>
        <taxon>Tessaracoccus</taxon>
    </lineage>
</organism>
<accession>A0ABP9F890</accession>
<proteinExistence type="predicted"/>
<reference evidence="2" key="1">
    <citation type="journal article" date="2019" name="Int. J. Syst. Evol. Microbiol.">
        <title>The Global Catalogue of Microorganisms (GCM) 10K type strain sequencing project: providing services to taxonomists for standard genome sequencing and annotation.</title>
        <authorList>
            <consortium name="The Broad Institute Genomics Platform"/>
            <consortium name="The Broad Institute Genome Sequencing Center for Infectious Disease"/>
            <person name="Wu L."/>
            <person name="Ma J."/>
        </authorList>
    </citation>
    <scope>NUCLEOTIDE SEQUENCE [LARGE SCALE GENOMIC DNA]</scope>
    <source>
        <strain evidence="2">JCM 19125</strain>
    </source>
</reference>
<protein>
    <submittedName>
        <fullName evidence="1">Uncharacterized protein</fullName>
    </submittedName>
</protein>
<comment type="caution">
    <text evidence="1">The sequence shown here is derived from an EMBL/GenBank/DDBJ whole genome shotgun (WGS) entry which is preliminary data.</text>
</comment>
<keyword evidence="2" id="KW-1185">Reference proteome</keyword>